<sequence>MLKTEQKKLLIKIARDSIASELFDSPLMLPAITDKELLEPRGAFVTLKIKGSLRGCIGTFVTNKPLIEVVSDMAIQAAFHDPRFKPLSPDEFKAIEIEISVLSPLKEISSIEEIEVGTHGIYIIKGPYGGVLLPQVAVEYGWDRIQFLDQTCIKAGLYPGCWKDPDTKILIFSAEIFDETCNQSKGCQ</sequence>
<organism evidence="2 3">
    <name type="scientific">Dissulfuribacter thermophilus</name>
    <dbReference type="NCBI Taxonomy" id="1156395"/>
    <lineage>
        <taxon>Bacteria</taxon>
        <taxon>Pseudomonadati</taxon>
        <taxon>Thermodesulfobacteriota</taxon>
        <taxon>Dissulfuribacteria</taxon>
        <taxon>Dissulfuribacterales</taxon>
        <taxon>Dissulfuribacteraceae</taxon>
        <taxon>Dissulfuribacter</taxon>
    </lineage>
</organism>
<dbReference type="NCBIfam" id="TIGR04335">
    <property type="entry name" value="AmmeMemoSam_A"/>
    <property type="match status" value="1"/>
</dbReference>
<dbReference type="InterPro" id="IPR036071">
    <property type="entry name" value="AMMECR1_dom_sf"/>
</dbReference>
<dbReference type="InterPro" id="IPR023473">
    <property type="entry name" value="AMMECR1"/>
</dbReference>
<dbReference type="AlphaFoldDB" id="A0A1B9F5F2"/>
<feature type="domain" description="AMMECR1" evidence="1">
    <location>
        <begin position="5"/>
        <end position="188"/>
    </location>
</feature>
<dbReference type="RefSeq" id="WP_067618620.1">
    <property type="nucleotide sequence ID" value="NZ_MAGO01000007.1"/>
</dbReference>
<proteinExistence type="inferred from homology"/>
<dbReference type="Gene3D" id="3.30.1490.150">
    <property type="entry name" value="Hypothetical protein ph0010, domain 2"/>
    <property type="match status" value="1"/>
</dbReference>
<evidence type="ECO:0000313" key="3">
    <source>
        <dbReference type="Proteomes" id="UP000093080"/>
    </source>
</evidence>
<comment type="caution">
    <text evidence="2">The sequence shown here is derived from an EMBL/GenBank/DDBJ whole genome shotgun (WGS) entry which is preliminary data.</text>
</comment>
<dbReference type="InterPro" id="IPR027485">
    <property type="entry name" value="AMMECR1_N"/>
</dbReference>
<dbReference type="Gene3D" id="3.30.700.20">
    <property type="entry name" value="Hypothetical protein ph0010, domain 1"/>
    <property type="match status" value="1"/>
</dbReference>
<dbReference type="STRING" id="1156395.DBT_1589"/>
<dbReference type="PROSITE" id="PS51112">
    <property type="entry name" value="AMMECR1"/>
    <property type="match status" value="1"/>
</dbReference>
<dbReference type="PANTHER" id="PTHR13016:SF0">
    <property type="entry name" value="AMME SYNDROME CANDIDATE GENE 1 PROTEIN"/>
    <property type="match status" value="1"/>
</dbReference>
<dbReference type="InterPro" id="IPR002733">
    <property type="entry name" value="AMMECR1_domain"/>
</dbReference>
<evidence type="ECO:0000259" key="1">
    <source>
        <dbReference type="PROSITE" id="PS51112"/>
    </source>
</evidence>
<dbReference type="HAMAP" id="MF_00645">
    <property type="entry name" value="AMMECR1"/>
    <property type="match status" value="1"/>
</dbReference>
<dbReference type="PATRIC" id="fig|1156395.6.peg.1604"/>
<dbReference type="InterPro" id="IPR023472">
    <property type="entry name" value="Uncharacterised_MJ0810"/>
</dbReference>
<dbReference type="Pfam" id="PF01871">
    <property type="entry name" value="AMMECR1"/>
    <property type="match status" value="1"/>
</dbReference>
<dbReference type="InterPro" id="IPR027623">
    <property type="entry name" value="AmmeMemoSam_A"/>
</dbReference>
<accession>A0A1B9F5F2</accession>
<dbReference type="OrthoDB" id="9782820at2"/>
<reference evidence="2 3" key="1">
    <citation type="submission" date="2016-06" db="EMBL/GenBank/DDBJ databases">
        <title>Respiratory ammonification of nitrate coupled to the oxidation of elemental sulfur in deep-sea autotrophic thermophilic bacteria.</title>
        <authorList>
            <person name="Slobodkina G.B."/>
            <person name="Mardanov A.V."/>
            <person name="Ravin N.V."/>
            <person name="Frolova A.A."/>
            <person name="Viryasiv M.B."/>
            <person name="Chernyh N.A."/>
            <person name="Bonch-Osmolovskaya E.A."/>
            <person name="Slobodkin A.I."/>
        </authorList>
    </citation>
    <scope>NUCLEOTIDE SEQUENCE [LARGE SCALE GENOMIC DNA]</scope>
    <source>
        <strain evidence="2 3">S69</strain>
    </source>
</reference>
<dbReference type="SUPFAM" id="SSF143447">
    <property type="entry name" value="AMMECR1-like"/>
    <property type="match status" value="1"/>
</dbReference>
<dbReference type="Proteomes" id="UP000093080">
    <property type="component" value="Unassembled WGS sequence"/>
</dbReference>
<dbReference type="PANTHER" id="PTHR13016">
    <property type="entry name" value="AMMECR1 HOMOLOG"/>
    <property type="match status" value="1"/>
</dbReference>
<dbReference type="NCBIfam" id="TIGR00296">
    <property type="entry name" value="TIGR00296 family protein"/>
    <property type="match status" value="1"/>
</dbReference>
<dbReference type="EMBL" id="MAGO01000007">
    <property type="protein sequence ID" value="OCC15103.1"/>
    <property type="molecule type" value="Genomic_DNA"/>
</dbReference>
<protein>
    <recommendedName>
        <fullName evidence="1">AMMECR1 domain-containing protein</fullName>
    </recommendedName>
</protein>
<name>A0A1B9F5F2_9BACT</name>
<gene>
    <name evidence="2" type="ORF">DBT_1589</name>
</gene>
<evidence type="ECO:0000313" key="2">
    <source>
        <dbReference type="EMBL" id="OCC15103.1"/>
    </source>
</evidence>
<keyword evidence="3" id="KW-1185">Reference proteome</keyword>